<protein>
    <submittedName>
        <fullName evidence="1">Uncharacterized protein</fullName>
    </submittedName>
</protein>
<dbReference type="Proteomes" id="UP000408482">
    <property type="component" value="Unassembled WGS sequence"/>
</dbReference>
<sequence>MDRKLLERLFYDGIMPREKCCPEKKDYQDTMKLCDTVEQEFAALLSKDEAKMFQDYKEYASSLTTMENAESFMQGMALGIRLTAEAFTLGDSKTK</sequence>
<name>A0A564VS22_9FIRM</name>
<organism evidence="1 2">
    <name type="scientific">Blautia luti</name>
    <dbReference type="NCBI Taxonomy" id="89014"/>
    <lineage>
        <taxon>Bacteria</taxon>
        <taxon>Bacillati</taxon>
        <taxon>Bacillota</taxon>
        <taxon>Clostridia</taxon>
        <taxon>Lachnospirales</taxon>
        <taxon>Lachnospiraceae</taxon>
        <taxon>Blautia</taxon>
    </lineage>
</organism>
<dbReference type="InterPro" id="IPR049215">
    <property type="entry name" value="DUF6809"/>
</dbReference>
<evidence type="ECO:0000313" key="2">
    <source>
        <dbReference type="Proteomes" id="UP000408482"/>
    </source>
</evidence>
<gene>
    <name evidence="1" type="ORF">RSSSTS7063_02816</name>
</gene>
<reference evidence="1 2" key="1">
    <citation type="submission" date="2019-07" db="EMBL/GenBank/DDBJ databases">
        <authorList>
            <person name="Hibberd C M."/>
            <person name="Gehrig L. J."/>
            <person name="Chang H.-W."/>
            <person name="Venkatesh S."/>
        </authorList>
    </citation>
    <scope>NUCLEOTIDE SEQUENCE [LARGE SCALE GENOMIC DNA]</scope>
    <source>
        <strain evidence="1">Blautia_luti_SSTS_Bg7063</strain>
    </source>
</reference>
<dbReference type="Pfam" id="PF20648">
    <property type="entry name" value="DUF6809"/>
    <property type="match status" value="1"/>
</dbReference>
<dbReference type="AlphaFoldDB" id="A0A564VS22"/>
<evidence type="ECO:0000313" key="1">
    <source>
        <dbReference type="EMBL" id="VUX35230.1"/>
    </source>
</evidence>
<accession>A0A564VS22</accession>
<proteinExistence type="predicted"/>
<keyword evidence="2" id="KW-1185">Reference proteome</keyword>
<dbReference type="EMBL" id="CABHNW010000049">
    <property type="protein sequence ID" value="VUX35230.1"/>
    <property type="molecule type" value="Genomic_DNA"/>
</dbReference>